<reference evidence="1 2" key="1">
    <citation type="submission" date="2014-04" db="EMBL/GenBank/DDBJ databases">
        <authorList>
            <consortium name="DOE Joint Genome Institute"/>
            <person name="Kuo A."/>
            <person name="Ruytinx J."/>
            <person name="Rineau F."/>
            <person name="Colpaert J."/>
            <person name="Kohler A."/>
            <person name="Nagy L.G."/>
            <person name="Floudas D."/>
            <person name="Copeland A."/>
            <person name="Barry K.W."/>
            <person name="Cichocki N."/>
            <person name="Veneault-Fourrey C."/>
            <person name="LaButti K."/>
            <person name="Lindquist E.A."/>
            <person name="Lipzen A."/>
            <person name="Lundell T."/>
            <person name="Morin E."/>
            <person name="Murat C."/>
            <person name="Sun H."/>
            <person name="Tunlid A."/>
            <person name="Henrissat B."/>
            <person name="Grigoriev I.V."/>
            <person name="Hibbett D.S."/>
            <person name="Martin F."/>
            <person name="Nordberg H.P."/>
            <person name="Cantor M.N."/>
            <person name="Hua S.X."/>
        </authorList>
    </citation>
    <scope>NUCLEOTIDE SEQUENCE [LARGE SCALE GENOMIC DNA]</scope>
    <source>
        <strain evidence="1 2">UH-Slu-Lm8-n1</strain>
    </source>
</reference>
<accession>A0A0D0BE23</accession>
<dbReference type="Proteomes" id="UP000054485">
    <property type="component" value="Unassembled WGS sequence"/>
</dbReference>
<sequence length="141" mass="15647">MGSLEMKVISRDGVSEWEILGMCNAVASVLDIPSFSACIAKNWHGDEGNVQRSSVLDIPPFSTNTAKIGMMEMKGLCNVLASVLDIPPFSGCIAKWIDVLPWLWTYIHNWNPDFDAPCRRGPWSAMSQISEIRCTRASRLS</sequence>
<dbReference type="OrthoDB" id="10417016at2759"/>
<dbReference type="EMBL" id="KN835265">
    <property type="protein sequence ID" value="KIK41558.1"/>
    <property type="molecule type" value="Genomic_DNA"/>
</dbReference>
<dbReference type="InParanoid" id="A0A0D0BE23"/>
<keyword evidence="2" id="KW-1185">Reference proteome</keyword>
<protein>
    <submittedName>
        <fullName evidence="1">Unplaced genomic scaffold CY34scaffold_134, whole genome shotgun sequence</fullName>
    </submittedName>
</protein>
<organism evidence="1 2">
    <name type="scientific">Suillus luteus UH-Slu-Lm8-n1</name>
    <dbReference type="NCBI Taxonomy" id="930992"/>
    <lineage>
        <taxon>Eukaryota</taxon>
        <taxon>Fungi</taxon>
        <taxon>Dikarya</taxon>
        <taxon>Basidiomycota</taxon>
        <taxon>Agaricomycotina</taxon>
        <taxon>Agaricomycetes</taxon>
        <taxon>Agaricomycetidae</taxon>
        <taxon>Boletales</taxon>
        <taxon>Suillineae</taxon>
        <taxon>Suillaceae</taxon>
        <taxon>Suillus</taxon>
    </lineage>
</organism>
<evidence type="ECO:0000313" key="2">
    <source>
        <dbReference type="Proteomes" id="UP000054485"/>
    </source>
</evidence>
<proteinExistence type="predicted"/>
<dbReference type="HOGENOM" id="CLU_1826569_0_0_1"/>
<evidence type="ECO:0000313" key="1">
    <source>
        <dbReference type="EMBL" id="KIK41558.1"/>
    </source>
</evidence>
<dbReference type="AlphaFoldDB" id="A0A0D0BE23"/>
<name>A0A0D0BE23_9AGAM</name>
<gene>
    <name evidence="1" type="ORF">CY34DRAFT_805927</name>
</gene>
<reference evidence="2" key="2">
    <citation type="submission" date="2015-01" db="EMBL/GenBank/DDBJ databases">
        <title>Evolutionary Origins and Diversification of the Mycorrhizal Mutualists.</title>
        <authorList>
            <consortium name="DOE Joint Genome Institute"/>
            <consortium name="Mycorrhizal Genomics Consortium"/>
            <person name="Kohler A."/>
            <person name="Kuo A."/>
            <person name="Nagy L.G."/>
            <person name="Floudas D."/>
            <person name="Copeland A."/>
            <person name="Barry K.W."/>
            <person name="Cichocki N."/>
            <person name="Veneault-Fourrey C."/>
            <person name="LaButti K."/>
            <person name="Lindquist E.A."/>
            <person name="Lipzen A."/>
            <person name="Lundell T."/>
            <person name="Morin E."/>
            <person name="Murat C."/>
            <person name="Riley R."/>
            <person name="Ohm R."/>
            <person name="Sun H."/>
            <person name="Tunlid A."/>
            <person name="Henrissat B."/>
            <person name="Grigoriev I.V."/>
            <person name="Hibbett D.S."/>
            <person name="Martin F."/>
        </authorList>
    </citation>
    <scope>NUCLEOTIDE SEQUENCE [LARGE SCALE GENOMIC DNA]</scope>
    <source>
        <strain evidence="2">UH-Slu-Lm8-n1</strain>
    </source>
</reference>